<keyword evidence="3" id="KW-1185">Reference proteome</keyword>
<comment type="caution">
    <text evidence="2">The sequence shown here is derived from an EMBL/GenBank/DDBJ whole genome shotgun (WGS) entry which is preliminary data.</text>
</comment>
<evidence type="ECO:0000256" key="1">
    <source>
        <dbReference type="SAM" id="MobiDB-lite"/>
    </source>
</evidence>
<sequence>MPTPGLNQDSTPHQPAATKTDMGHLRGRGNYRSGDLDRREPRSGRWVRKYCWFAWSTNGHHQELSKSTNLQNPALPNSGKIEFHQCLDSFLDAPHSIDGGQMYGASMGSVFDRSQGGISQGPDRERNVSTGLGSHRWAEYNGLSLLGIAL</sequence>
<organism evidence="2 3">
    <name type="scientific">Basidiobolus meristosporus CBS 931.73</name>
    <dbReference type="NCBI Taxonomy" id="1314790"/>
    <lineage>
        <taxon>Eukaryota</taxon>
        <taxon>Fungi</taxon>
        <taxon>Fungi incertae sedis</taxon>
        <taxon>Zoopagomycota</taxon>
        <taxon>Entomophthoromycotina</taxon>
        <taxon>Basidiobolomycetes</taxon>
        <taxon>Basidiobolales</taxon>
        <taxon>Basidiobolaceae</taxon>
        <taxon>Basidiobolus</taxon>
    </lineage>
</organism>
<dbReference type="InParanoid" id="A0A1Y1Y5M0"/>
<name>A0A1Y1Y5M0_9FUNG</name>
<evidence type="ECO:0000313" key="3">
    <source>
        <dbReference type="Proteomes" id="UP000193498"/>
    </source>
</evidence>
<dbReference type="Proteomes" id="UP000193498">
    <property type="component" value="Unassembled WGS sequence"/>
</dbReference>
<evidence type="ECO:0000313" key="2">
    <source>
        <dbReference type="EMBL" id="ORX93320.1"/>
    </source>
</evidence>
<gene>
    <name evidence="2" type="ORF">K493DRAFT_302739</name>
</gene>
<feature type="region of interest" description="Disordered" evidence="1">
    <location>
        <begin position="1"/>
        <end position="39"/>
    </location>
</feature>
<feature type="compositionally biased region" description="Polar residues" evidence="1">
    <location>
        <begin position="1"/>
        <end position="13"/>
    </location>
</feature>
<dbReference type="EMBL" id="MCFE01000239">
    <property type="protein sequence ID" value="ORX93320.1"/>
    <property type="molecule type" value="Genomic_DNA"/>
</dbReference>
<reference evidence="2 3" key="1">
    <citation type="submission" date="2016-07" db="EMBL/GenBank/DDBJ databases">
        <title>Pervasive Adenine N6-methylation of Active Genes in Fungi.</title>
        <authorList>
            <consortium name="DOE Joint Genome Institute"/>
            <person name="Mondo S.J."/>
            <person name="Dannebaum R.O."/>
            <person name="Kuo R.C."/>
            <person name="Labutti K."/>
            <person name="Haridas S."/>
            <person name="Kuo A."/>
            <person name="Salamov A."/>
            <person name="Ahrendt S.R."/>
            <person name="Lipzen A."/>
            <person name="Sullivan W."/>
            <person name="Andreopoulos W.B."/>
            <person name="Clum A."/>
            <person name="Lindquist E."/>
            <person name="Daum C."/>
            <person name="Ramamoorthy G.K."/>
            <person name="Gryganskyi A."/>
            <person name="Culley D."/>
            <person name="Magnuson J.K."/>
            <person name="James T.Y."/>
            <person name="O'Malley M.A."/>
            <person name="Stajich J.E."/>
            <person name="Spatafora J.W."/>
            <person name="Visel A."/>
            <person name="Grigoriev I.V."/>
        </authorList>
    </citation>
    <scope>NUCLEOTIDE SEQUENCE [LARGE SCALE GENOMIC DNA]</scope>
    <source>
        <strain evidence="2 3">CBS 931.73</strain>
    </source>
</reference>
<proteinExistence type="predicted"/>
<dbReference type="AlphaFoldDB" id="A0A1Y1Y5M0"/>
<accession>A0A1Y1Y5M0</accession>
<protein>
    <submittedName>
        <fullName evidence="2">Uncharacterized protein</fullName>
    </submittedName>
</protein>